<dbReference type="InterPro" id="IPR001789">
    <property type="entry name" value="Sig_transdc_resp-reg_receiver"/>
</dbReference>
<evidence type="ECO:0000313" key="5">
    <source>
        <dbReference type="EMBL" id="PHN06875.1"/>
    </source>
</evidence>
<dbReference type="InterPro" id="IPR000792">
    <property type="entry name" value="Tscrpt_reg_LuxR_C"/>
</dbReference>
<feature type="domain" description="HTH luxR-type" evidence="3">
    <location>
        <begin position="152"/>
        <end position="217"/>
    </location>
</feature>
<dbReference type="Pfam" id="PF00196">
    <property type="entry name" value="GerE"/>
    <property type="match status" value="1"/>
</dbReference>
<organism evidence="5 6">
    <name type="scientific">Flavilitoribacter nigricans (strain ATCC 23147 / DSM 23189 / NBRC 102662 / NCIMB 1420 / SS-2)</name>
    <name type="common">Lewinella nigricans</name>
    <dbReference type="NCBI Taxonomy" id="1122177"/>
    <lineage>
        <taxon>Bacteria</taxon>
        <taxon>Pseudomonadati</taxon>
        <taxon>Bacteroidota</taxon>
        <taxon>Saprospiria</taxon>
        <taxon>Saprospirales</taxon>
        <taxon>Lewinellaceae</taxon>
        <taxon>Flavilitoribacter</taxon>
    </lineage>
</organism>
<dbReference type="CDD" id="cd06170">
    <property type="entry name" value="LuxR_C_like"/>
    <property type="match status" value="1"/>
</dbReference>
<dbReference type="PANTHER" id="PTHR43214">
    <property type="entry name" value="TWO-COMPONENT RESPONSE REGULATOR"/>
    <property type="match status" value="1"/>
</dbReference>
<dbReference type="EMBL" id="PDUD01000015">
    <property type="protein sequence ID" value="PHN06875.1"/>
    <property type="molecule type" value="Genomic_DNA"/>
</dbReference>
<keyword evidence="2" id="KW-0597">Phosphoprotein</keyword>
<dbReference type="PRINTS" id="PR00038">
    <property type="entry name" value="HTHLUXR"/>
</dbReference>
<evidence type="ECO:0008006" key="7">
    <source>
        <dbReference type="Google" id="ProtNLM"/>
    </source>
</evidence>
<dbReference type="OrthoDB" id="965844at2"/>
<evidence type="ECO:0000259" key="4">
    <source>
        <dbReference type="PROSITE" id="PS50110"/>
    </source>
</evidence>
<evidence type="ECO:0000256" key="1">
    <source>
        <dbReference type="ARBA" id="ARBA00023125"/>
    </source>
</evidence>
<dbReference type="RefSeq" id="WP_099149749.1">
    <property type="nucleotide sequence ID" value="NZ_PDUD01000015.1"/>
</dbReference>
<dbReference type="GO" id="GO:0003677">
    <property type="term" value="F:DNA binding"/>
    <property type="evidence" value="ECO:0007669"/>
    <property type="project" value="UniProtKB-KW"/>
</dbReference>
<dbReference type="PROSITE" id="PS50043">
    <property type="entry name" value="HTH_LUXR_2"/>
    <property type="match status" value="1"/>
</dbReference>
<keyword evidence="1" id="KW-0238">DNA-binding</keyword>
<keyword evidence="6" id="KW-1185">Reference proteome</keyword>
<feature type="modified residue" description="4-aspartylphosphate" evidence="2">
    <location>
        <position position="55"/>
    </location>
</feature>
<dbReference type="PROSITE" id="PS00622">
    <property type="entry name" value="HTH_LUXR_1"/>
    <property type="match status" value="1"/>
</dbReference>
<dbReference type="AlphaFoldDB" id="A0A2D0NEH2"/>
<dbReference type="GO" id="GO:0006355">
    <property type="term" value="P:regulation of DNA-templated transcription"/>
    <property type="evidence" value="ECO:0007669"/>
    <property type="project" value="InterPro"/>
</dbReference>
<dbReference type="InterPro" id="IPR039420">
    <property type="entry name" value="WalR-like"/>
</dbReference>
<evidence type="ECO:0000256" key="2">
    <source>
        <dbReference type="PROSITE-ProRule" id="PRU00169"/>
    </source>
</evidence>
<proteinExistence type="predicted"/>
<name>A0A2D0NEH2_FLAN2</name>
<dbReference type="Proteomes" id="UP000223913">
    <property type="component" value="Unassembled WGS sequence"/>
</dbReference>
<reference evidence="5 6" key="1">
    <citation type="submission" date="2017-10" db="EMBL/GenBank/DDBJ databases">
        <title>The draft genome sequence of Lewinella nigricans NBRC 102662.</title>
        <authorList>
            <person name="Wang K."/>
        </authorList>
    </citation>
    <scope>NUCLEOTIDE SEQUENCE [LARGE SCALE GENOMIC DNA]</scope>
    <source>
        <strain evidence="5 6">NBRC 102662</strain>
    </source>
</reference>
<dbReference type="SUPFAM" id="SSF52172">
    <property type="entry name" value="CheY-like"/>
    <property type="match status" value="1"/>
</dbReference>
<dbReference type="InterPro" id="IPR011006">
    <property type="entry name" value="CheY-like_superfamily"/>
</dbReference>
<dbReference type="SUPFAM" id="SSF46894">
    <property type="entry name" value="C-terminal effector domain of the bipartite response regulators"/>
    <property type="match status" value="1"/>
</dbReference>
<evidence type="ECO:0000313" key="6">
    <source>
        <dbReference type="Proteomes" id="UP000223913"/>
    </source>
</evidence>
<dbReference type="GO" id="GO:0000160">
    <property type="term" value="P:phosphorelay signal transduction system"/>
    <property type="evidence" value="ECO:0007669"/>
    <property type="project" value="InterPro"/>
</dbReference>
<accession>A0A2D0NEH2</accession>
<gene>
    <name evidence="5" type="ORF">CRP01_09300</name>
</gene>
<dbReference type="InterPro" id="IPR016032">
    <property type="entry name" value="Sig_transdc_resp-reg_C-effctor"/>
</dbReference>
<dbReference type="PROSITE" id="PS50110">
    <property type="entry name" value="RESPONSE_REGULATORY"/>
    <property type="match status" value="1"/>
</dbReference>
<evidence type="ECO:0000259" key="3">
    <source>
        <dbReference type="PROSITE" id="PS50043"/>
    </source>
</evidence>
<protein>
    <recommendedName>
        <fullName evidence="7">Response regulator transcription factor</fullName>
    </recommendedName>
</protein>
<sequence>MVEIAIIDNNSKLLNRAKKWINDQADLSCVILESRIGRFFESLDLSHPPDILIMDLYSKRSTNLDHIKKLKILLPGTKFMLYAEQIEEEHLFKALKSGVNAIKLKCGEMQAFLDTVHMLIRGEDYIDPSLSKNIINLFRQEVTYENPAEAHLSQFVGLLNNRELQVVKGLSKGKQYKEIATDLYISINTVRHYIKSIYKKFDVNNKVQLMKKLQGLPNLVH</sequence>
<dbReference type="SMART" id="SM00421">
    <property type="entry name" value="HTH_LUXR"/>
    <property type="match status" value="1"/>
</dbReference>
<feature type="domain" description="Response regulatory" evidence="4">
    <location>
        <begin position="3"/>
        <end position="120"/>
    </location>
</feature>
<dbReference type="Gene3D" id="3.40.50.2300">
    <property type="match status" value="1"/>
</dbReference>
<comment type="caution">
    <text evidence="5">The sequence shown here is derived from an EMBL/GenBank/DDBJ whole genome shotgun (WGS) entry which is preliminary data.</text>
</comment>